<sequence>MDPQNPQSFNHRVEQLSTGRTYHFVDQLPHDYDPKRHYTLLCVHGFPDLWHVLSRLGEKLI</sequence>
<gene>
    <name evidence="1" type="ORF">D9613_004991</name>
</gene>
<dbReference type="AlphaFoldDB" id="A0A8H4VRY1"/>
<organism evidence="1 2">
    <name type="scientific">Agrocybe pediades</name>
    <dbReference type="NCBI Taxonomy" id="84607"/>
    <lineage>
        <taxon>Eukaryota</taxon>
        <taxon>Fungi</taxon>
        <taxon>Dikarya</taxon>
        <taxon>Basidiomycota</taxon>
        <taxon>Agaricomycotina</taxon>
        <taxon>Agaricomycetes</taxon>
        <taxon>Agaricomycetidae</taxon>
        <taxon>Agaricales</taxon>
        <taxon>Agaricineae</taxon>
        <taxon>Strophariaceae</taxon>
        <taxon>Agrocybe</taxon>
    </lineage>
</organism>
<comment type="caution">
    <text evidence="1">The sequence shown here is derived from an EMBL/GenBank/DDBJ whole genome shotgun (WGS) entry which is preliminary data.</text>
</comment>
<accession>A0A8H4VRY1</accession>
<evidence type="ECO:0000313" key="2">
    <source>
        <dbReference type="Proteomes" id="UP000521872"/>
    </source>
</evidence>
<dbReference type="Proteomes" id="UP000521872">
    <property type="component" value="Unassembled WGS sequence"/>
</dbReference>
<proteinExistence type="predicted"/>
<protein>
    <submittedName>
        <fullName evidence="1">Uncharacterized protein</fullName>
    </submittedName>
</protein>
<reference evidence="1 2" key="1">
    <citation type="submission" date="2019-12" db="EMBL/GenBank/DDBJ databases">
        <authorList>
            <person name="Floudas D."/>
            <person name="Bentzer J."/>
            <person name="Ahren D."/>
            <person name="Johansson T."/>
            <person name="Persson P."/>
            <person name="Tunlid A."/>
        </authorList>
    </citation>
    <scope>NUCLEOTIDE SEQUENCE [LARGE SCALE GENOMIC DNA]</scope>
    <source>
        <strain evidence="1 2">CBS 102.39</strain>
    </source>
</reference>
<evidence type="ECO:0000313" key="1">
    <source>
        <dbReference type="EMBL" id="KAF4619872.1"/>
    </source>
</evidence>
<keyword evidence="2" id="KW-1185">Reference proteome</keyword>
<name>A0A8H4VRY1_9AGAR</name>
<dbReference type="EMBL" id="JAACJL010000016">
    <property type="protein sequence ID" value="KAF4619872.1"/>
    <property type="molecule type" value="Genomic_DNA"/>
</dbReference>